<dbReference type="SMART" id="SM00295">
    <property type="entry name" value="B41"/>
    <property type="match status" value="1"/>
</dbReference>
<dbReference type="SUPFAM" id="SSF48678">
    <property type="entry name" value="Moesin tail domain"/>
    <property type="match status" value="1"/>
</dbReference>
<dbReference type="InterPro" id="IPR018979">
    <property type="entry name" value="FERM_N"/>
</dbReference>
<dbReference type="Gene3D" id="1.20.80.10">
    <property type="match status" value="1"/>
</dbReference>
<evidence type="ECO:0000256" key="8">
    <source>
        <dbReference type="ARBA" id="ARBA00023203"/>
    </source>
</evidence>
<dbReference type="Pfam" id="PF20492">
    <property type="entry name" value="ERM_helical"/>
    <property type="match status" value="1"/>
</dbReference>
<feature type="region of interest" description="Disordered" evidence="12">
    <location>
        <begin position="301"/>
        <end position="329"/>
    </location>
</feature>
<dbReference type="InterPro" id="IPR041789">
    <property type="entry name" value="ERM_FERM_C"/>
</dbReference>
<feature type="compositionally biased region" description="Basic and acidic residues" evidence="12">
    <location>
        <begin position="441"/>
        <end position="465"/>
    </location>
</feature>
<dbReference type="GO" id="GO:0005886">
    <property type="term" value="C:plasma membrane"/>
    <property type="evidence" value="ECO:0007669"/>
    <property type="project" value="UniProtKB-SubCell"/>
</dbReference>
<reference evidence="14" key="2">
    <citation type="submission" date="2021-08" db="EMBL/GenBank/DDBJ databases">
        <authorList>
            <person name="Eriksson T."/>
        </authorList>
    </citation>
    <scope>NUCLEOTIDE SEQUENCE</scope>
    <source>
        <strain evidence="14">Stoneville</strain>
        <tissue evidence="14">Whole head</tissue>
    </source>
</reference>
<dbReference type="PRINTS" id="PR00935">
    <property type="entry name" value="BAND41"/>
</dbReference>
<protein>
    <recommendedName>
        <fullName evidence="4">Moesin/ezrin/radixin homolog 1</fullName>
    </recommendedName>
</protein>
<evidence type="ECO:0000256" key="5">
    <source>
        <dbReference type="ARBA" id="ARBA00022475"/>
    </source>
</evidence>
<dbReference type="GO" id="GO:0006282">
    <property type="term" value="P:regulation of DNA repair"/>
    <property type="evidence" value="ECO:0007669"/>
    <property type="project" value="InterPro"/>
</dbReference>
<dbReference type="InterPro" id="IPR014352">
    <property type="entry name" value="FERM/acyl-CoA-bd_prot_sf"/>
</dbReference>
<evidence type="ECO:0000256" key="7">
    <source>
        <dbReference type="ARBA" id="ARBA00023136"/>
    </source>
</evidence>
<sequence length="914" mass="106323">MKVIVRSAVSEYELNALPKTSIREIFELMCKNLLIFEKWYFGLMYRGADYEQFWVDVSKKSLKDFRTVAEKFEFKVKYYPEDVGEELIENSTTELFFTQVKNDIVKDEIYCPADTCALLASYALQAKYGDYNSREVWSNQIKKLIPERVINQHKMEVSEWEESIILMWQKHKGLEQEDAMMEYLKLAQNLEMYGVTFFKIRNRKGSELLLGVTALGIDIYKTEDRLNPQISFPWAEIKNLKFKDRKFVIKPTDKAATDFIFLTSDPKMSKLILNLGIGNHALYVRRRKPESTEIMRMKERAKEMRKHREDQKKRLNDERSAREAVEKQATEYKTRIEAMKEEMERQQASLKEAQDTIQKLQQQLEELQKAKEELEKQQQELREMMERLEHSKNMEAAEKQALEDEILAKQLEVQRIQDEVNAKDEETRRLQEQVEEAQRREEELKRQEEERKQRELEEAARKNAEEQDLEAVPEGADTALPELADVNDQLREQLKLLQSKLDETRNQTMDTDLDKIHRVNLAEGRNKYKTLAEIRRGNTVRRVEILFTEELGDSEAVVITGIERFSNYSGYADTFKWDGNVNDETPFDDYGRRKTTLAVIDATRFSKPKDQFHCSTILRELNKAYVGFNSKEKENLAPVATGNWGCGAFKGDPNLKSLIQLMACSAACRDLVYYSFGNTDLRDEFYNFHLFLANNKVTICQLWRYLCRFCAANLSQDKLYSFVQQCHFDMKSQPTLKQFLCFSTQKRKTDVAVPSTSSGEDEIKSKKNSPNSKPSQDDEIQSGTDADVKSPRAKSITHKKYSSLPIITEQKASKKPHVSSAEIIQIIDLMDGKVQKPKEDCEELTLLSEVDKLKKSSAQESSVCEGKNGQEVTEIPMEVDDEEETPKPVGFIEDKKRKITDYFTKMTNHVNSYL</sequence>
<dbReference type="Gene3D" id="2.30.29.30">
    <property type="entry name" value="Pleckstrin-homology domain (PH domain)/Phosphotyrosine-binding domain (PTB)"/>
    <property type="match status" value="1"/>
</dbReference>
<dbReference type="SUPFAM" id="SSF50729">
    <property type="entry name" value="PH domain-like"/>
    <property type="match status" value="1"/>
</dbReference>
<dbReference type="InterPro" id="IPR000798">
    <property type="entry name" value="Ez/rad/moesin-like"/>
</dbReference>
<reference evidence="14" key="1">
    <citation type="journal article" date="2020" name="J Insects Food Feed">
        <title>The yellow mealworm (Tenebrio molitor) genome: a resource for the emerging insects as food and feed industry.</title>
        <authorList>
            <person name="Eriksson T."/>
            <person name="Andere A."/>
            <person name="Kelstrup H."/>
            <person name="Emery V."/>
            <person name="Picard C."/>
        </authorList>
    </citation>
    <scope>NUCLEOTIDE SEQUENCE</scope>
    <source>
        <strain evidence="14">Stoneville</strain>
        <tissue evidence="14">Whole head</tissue>
    </source>
</reference>
<dbReference type="InterPro" id="IPR035963">
    <property type="entry name" value="FERM_2"/>
</dbReference>
<dbReference type="GO" id="GO:0005902">
    <property type="term" value="C:microvillus"/>
    <property type="evidence" value="ECO:0007669"/>
    <property type="project" value="UniProtKB-SubCell"/>
</dbReference>
<dbReference type="CDD" id="cd13194">
    <property type="entry name" value="FERM_C_ERM"/>
    <property type="match status" value="1"/>
</dbReference>
<evidence type="ECO:0000256" key="3">
    <source>
        <dbReference type="ARBA" id="ARBA00004536"/>
    </source>
</evidence>
<dbReference type="AlphaFoldDB" id="A0A8J6HJY1"/>
<dbReference type="GO" id="GO:0003779">
    <property type="term" value="F:actin binding"/>
    <property type="evidence" value="ECO:0007669"/>
    <property type="project" value="UniProtKB-KW"/>
</dbReference>
<evidence type="ECO:0000256" key="9">
    <source>
        <dbReference type="ARBA" id="ARBA00023212"/>
    </source>
</evidence>
<keyword evidence="8" id="KW-0009">Actin-binding</keyword>
<dbReference type="InterPro" id="IPR011174">
    <property type="entry name" value="ERM"/>
</dbReference>
<feature type="domain" description="FERM" evidence="13">
    <location>
        <begin position="1"/>
        <end position="287"/>
    </location>
</feature>
<feature type="region of interest" description="Disordered" evidence="12">
    <location>
        <begin position="752"/>
        <end position="796"/>
    </location>
</feature>
<dbReference type="SUPFAM" id="SSF54236">
    <property type="entry name" value="Ubiquitin-like"/>
    <property type="match status" value="1"/>
</dbReference>
<dbReference type="GO" id="GO:0009887">
    <property type="term" value="P:animal organ morphogenesis"/>
    <property type="evidence" value="ECO:0007669"/>
    <property type="project" value="UniProtKB-ARBA"/>
</dbReference>
<evidence type="ECO:0000256" key="6">
    <source>
        <dbReference type="ARBA" id="ARBA00022949"/>
    </source>
</evidence>
<keyword evidence="5" id="KW-1003">Cell membrane</keyword>
<dbReference type="GO" id="GO:0005856">
    <property type="term" value="C:cytoskeleton"/>
    <property type="evidence" value="ECO:0007669"/>
    <property type="project" value="UniProtKB-SubCell"/>
</dbReference>
<dbReference type="Proteomes" id="UP000719412">
    <property type="component" value="Unassembled WGS sequence"/>
</dbReference>
<dbReference type="EMBL" id="JABDTM020012793">
    <property type="protein sequence ID" value="KAH0820135.1"/>
    <property type="molecule type" value="Genomic_DNA"/>
</dbReference>
<accession>A0A8J6HJY1</accession>
<dbReference type="Gene3D" id="1.20.5.450">
    <property type="match status" value="1"/>
</dbReference>
<dbReference type="GO" id="GO:0005912">
    <property type="term" value="C:adherens junction"/>
    <property type="evidence" value="ECO:0007669"/>
    <property type="project" value="UniProtKB-SubCell"/>
</dbReference>
<dbReference type="InterPro" id="IPR019749">
    <property type="entry name" value="Band_41_domain"/>
</dbReference>
<feature type="region of interest" description="Disordered" evidence="12">
    <location>
        <begin position="441"/>
        <end position="474"/>
    </location>
</feature>
<dbReference type="InterPro" id="IPR008954">
    <property type="entry name" value="Moesin_tail_sf"/>
</dbReference>
<evidence type="ECO:0000256" key="4">
    <source>
        <dbReference type="ARBA" id="ARBA00022025"/>
    </source>
</evidence>
<dbReference type="Gene3D" id="6.10.360.10">
    <property type="match status" value="1"/>
</dbReference>
<dbReference type="Pfam" id="PF05028">
    <property type="entry name" value="PARG_cat_C"/>
    <property type="match status" value="1"/>
</dbReference>
<evidence type="ECO:0000256" key="10">
    <source>
        <dbReference type="ARBA" id="ARBA00023273"/>
    </source>
</evidence>
<gene>
    <name evidence="14" type="ORF">GEV33_002656</name>
</gene>
<comment type="subcellular location">
    <subcellularLocation>
        <location evidence="3">Cell junction</location>
        <location evidence="3">Adherens junction</location>
    </subcellularLocation>
    <subcellularLocation>
        <location evidence="1">Cell membrane</location>
        <topology evidence="1">Peripheral membrane protein</topology>
    </subcellularLocation>
    <subcellularLocation>
        <location evidence="11">Cell projection</location>
        <location evidence="11">Rhabdomere</location>
    </subcellularLocation>
    <subcellularLocation>
        <location evidence="2">Cytoplasm</location>
        <location evidence="2">Cytoskeleton</location>
    </subcellularLocation>
</comment>
<dbReference type="InterPro" id="IPR029071">
    <property type="entry name" value="Ubiquitin-like_domsf"/>
</dbReference>
<dbReference type="Pfam" id="PF09379">
    <property type="entry name" value="FERM_N"/>
    <property type="match status" value="1"/>
</dbReference>
<dbReference type="InterPro" id="IPR011993">
    <property type="entry name" value="PH-like_dom_sf"/>
</dbReference>
<keyword evidence="10" id="KW-0966">Cell projection</keyword>
<evidence type="ECO:0000256" key="12">
    <source>
        <dbReference type="SAM" id="MobiDB-lite"/>
    </source>
</evidence>
<evidence type="ECO:0000256" key="2">
    <source>
        <dbReference type="ARBA" id="ARBA00004245"/>
    </source>
</evidence>
<keyword evidence="9" id="KW-0963">Cytoplasm</keyword>
<dbReference type="GO" id="GO:0004649">
    <property type="term" value="F:poly(ADP-ribose) glycohydrolase activity"/>
    <property type="evidence" value="ECO:0007669"/>
    <property type="project" value="InterPro"/>
</dbReference>
<dbReference type="SUPFAM" id="SSF47031">
    <property type="entry name" value="Second domain of FERM"/>
    <property type="match status" value="1"/>
</dbReference>
<dbReference type="Gene3D" id="3.10.20.90">
    <property type="entry name" value="Phosphatidylinositol 3-kinase Catalytic Subunit, Chain A, domain 1"/>
    <property type="match status" value="1"/>
</dbReference>
<dbReference type="Pfam" id="PF00373">
    <property type="entry name" value="FERM_M"/>
    <property type="match status" value="1"/>
</dbReference>
<proteinExistence type="predicted"/>
<keyword evidence="7" id="KW-0472">Membrane</keyword>
<keyword evidence="15" id="KW-1185">Reference proteome</keyword>
<dbReference type="InterPro" id="IPR019747">
    <property type="entry name" value="FERM_CS"/>
</dbReference>
<dbReference type="SMART" id="SM01196">
    <property type="entry name" value="FERM_C"/>
    <property type="match status" value="1"/>
</dbReference>
<evidence type="ECO:0000256" key="1">
    <source>
        <dbReference type="ARBA" id="ARBA00004202"/>
    </source>
</evidence>
<comment type="caution">
    <text evidence="14">The sequence shown here is derived from an EMBL/GenBank/DDBJ whole genome shotgun (WGS) entry which is preliminary data.</text>
</comment>
<dbReference type="InterPro" id="IPR019748">
    <property type="entry name" value="FERM_central"/>
</dbReference>
<evidence type="ECO:0000256" key="11">
    <source>
        <dbReference type="ARBA" id="ARBA00043944"/>
    </source>
</evidence>
<dbReference type="PROSITE" id="PS50057">
    <property type="entry name" value="FERM_3"/>
    <property type="match status" value="1"/>
</dbReference>
<dbReference type="GO" id="GO:0030182">
    <property type="term" value="P:neuron differentiation"/>
    <property type="evidence" value="ECO:0007669"/>
    <property type="project" value="UniProtKB-ARBA"/>
</dbReference>
<keyword evidence="9" id="KW-0206">Cytoskeleton</keyword>
<evidence type="ECO:0000313" key="14">
    <source>
        <dbReference type="EMBL" id="KAH0820135.1"/>
    </source>
</evidence>
<dbReference type="PANTHER" id="PTHR23281">
    <property type="entry name" value="MERLIN/MOESIN/EZRIN/RADIXIN"/>
    <property type="match status" value="1"/>
</dbReference>
<dbReference type="InterPro" id="IPR046810">
    <property type="entry name" value="ERM_helical"/>
</dbReference>
<dbReference type="Pfam" id="PF09380">
    <property type="entry name" value="FERM_C"/>
    <property type="match status" value="1"/>
</dbReference>
<dbReference type="GO" id="GO:0016028">
    <property type="term" value="C:rhabdomere"/>
    <property type="evidence" value="ECO:0007669"/>
    <property type="project" value="UniProtKB-SubCell"/>
</dbReference>
<dbReference type="InterPro" id="IPR000299">
    <property type="entry name" value="FERM_domain"/>
</dbReference>
<evidence type="ECO:0000259" key="13">
    <source>
        <dbReference type="PROSITE" id="PS50057"/>
    </source>
</evidence>
<dbReference type="InterPro" id="IPR018980">
    <property type="entry name" value="FERM_PH-like_C"/>
</dbReference>
<organism evidence="14 15">
    <name type="scientific">Tenebrio molitor</name>
    <name type="common">Yellow mealworm beetle</name>
    <dbReference type="NCBI Taxonomy" id="7067"/>
    <lineage>
        <taxon>Eukaryota</taxon>
        <taxon>Metazoa</taxon>
        <taxon>Ecdysozoa</taxon>
        <taxon>Arthropoda</taxon>
        <taxon>Hexapoda</taxon>
        <taxon>Insecta</taxon>
        <taxon>Pterygota</taxon>
        <taxon>Neoptera</taxon>
        <taxon>Endopterygota</taxon>
        <taxon>Coleoptera</taxon>
        <taxon>Polyphaga</taxon>
        <taxon>Cucujiformia</taxon>
        <taxon>Tenebrionidae</taxon>
        <taxon>Tenebrio</taxon>
    </lineage>
</organism>
<name>A0A8J6HJY1_TENMO</name>
<keyword evidence="6" id="KW-0965">Cell junction</keyword>
<dbReference type="PRINTS" id="PR00661">
    <property type="entry name" value="ERMFAMILY"/>
</dbReference>
<dbReference type="InterPro" id="IPR046372">
    <property type="entry name" value="PARG_cat_C"/>
</dbReference>
<dbReference type="PROSITE" id="PS00661">
    <property type="entry name" value="FERM_2"/>
    <property type="match status" value="1"/>
</dbReference>
<evidence type="ECO:0000313" key="15">
    <source>
        <dbReference type="Proteomes" id="UP000719412"/>
    </source>
</evidence>
<dbReference type="CDD" id="cd14473">
    <property type="entry name" value="FERM_B-lobe"/>
    <property type="match status" value="1"/>
</dbReference>